<evidence type="ECO:0000256" key="12">
    <source>
        <dbReference type="ARBA" id="ARBA00037847"/>
    </source>
</evidence>
<evidence type="ECO:0000256" key="11">
    <source>
        <dbReference type="ARBA" id="ARBA00025614"/>
    </source>
</evidence>
<evidence type="ECO:0000256" key="7">
    <source>
        <dbReference type="ARBA" id="ARBA00023065"/>
    </source>
</evidence>
<dbReference type="InterPro" id="IPR002146">
    <property type="entry name" value="ATP_synth_b/b'su_bac/chlpt"/>
</dbReference>
<keyword evidence="8 13" id="KW-0472">Membrane</keyword>
<keyword evidence="2 13" id="KW-0813">Transport</keyword>
<organism evidence="16 17">
    <name type="scientific">Paracoccus pacificus</name>
    <dbReference type="NCBI Taxonomy" id="1463598"/>
    <lineage>
        <taxon>Bacteria</taxon>
        <taxon>Pseudomonadati</taxon>
        <taxon>Pseudomonadota</taxon>
        <taxon>Alphaproteobacteria</taxon>
        <taxon>Rhodobacterales</taxon>
        <taxon>Paracoccaceae</taxon>
        <taxon>Paracoccus</taxon>
    </lineage>
</organism>
<dbReference type="Pfam" id="PF00430">
    <property type="entry name" value="ATP-synt_B"/>
    <property type="match status" value="1"/>
</dbReference>
<comment type="similarity">
    <text evidence="1 13 14">Belongs to the ATPase B chain family.</text>
</comment>
<dbReference type="HAMAP" id="MF_01398">
    <property type="entry name" value="ATP_synth_b_bprime"/>
    <property type="match status" value="1"/>
</dbReference>
<evidence type="ECO:0000256" key="4">
    <source>
        <dbReference type="ARBA" id="ARBA00022692"/>
    </source>
</evidence>
<evidence type="ECO:0000313" key="16">
    <source>
        <dbReference type="EMBL" id="MFD1882004.1"/>
    </source>
</evidence>
<dbReference type="InterPro" id="IPR050059">
    <property type="entry name" value="ATP_synthase_B_chain"/>
</dbReference>
<dbReference type="Proteomes" id="UP001597213">
    <property type="component" value="Unassembled WGS sequence"/>
</dbReference>
<keyword evidence="6 13" id="KW-1133">Transmembrane helix</keyword>
<accession>A0ABW4R8M8</accession>
<keyword evidence="17" id="KW-1185">Reference proteome</keyword>
<comment type="caution">
    <text evidence="16">The sequence shown here is derived from an EMBL/GenBank/DDBJ whole genome shotgun (WGS) entry which is preliminary data.</text>
</comment>
<dbReference type="RefSeq" id="WP_379142315.1">
    <property type="nucleotide sequence ID" value="NZ_JBHUEN010000022.1"/>
</dbReference>
<comment type="function">
    <text evidence="10 13">F(1)F(0) ATP synthase produces ATP from ADP in the presence of a proton or sodium gradient. F-type ATPases consist of two structural domains, F(1) containing the extramembraneous catalytic core and F(0) containing the membrane proton channel, linked together by a central stalk and a peripheral stalk. During catalysis, ATP synthesis in the catalytic domain of F(1) is coupled via a rotary mechanism of the central stalk subunits to proton translocation.</text>
</comment>
<evidence type="ECO:0000256" key="1">
    <source>
        <dbReference type="ARBA" id="ARBA00005513"/>
    </source>
</evidence>
<keyword evidence="4 13" id="KW-0812">Transmembrane</keyword>
<keyword evidence="7 13" id="KW-0406">Ion transport</keyword>
<dbReference type="NCBIfam" id="NF009988">
    <property type="entry name" value="PRK13454.1"/>
    <property type="match status" value="1"/>
</dbReference>
<keyword evidence="9 13" id="KW-0066">ATP synthesis</keyword>
<evidence type="ECO:0000256" key="6">
    <source>
        <dbReference type="ARBA" id="ARBA00022989"/>
    </source>
</evidence>
<evidence type="ECO:0000256" key="5">
    <source>
        <dbReference type="ARBA" id="ARBA00022781"/>
    </source>
</evidence>
<name>A0ABW4R8M8_9RHOB</name>
<evidence type="ECO:0000256" key="14">
    <source>
        <dbReference type="RuleBase" id="RU003848"/>
    </source>
</evidence>
<comment type="subunit">
    <text evidence="13">F-type ATPases have 2 components, F(1) - the catalytic core - and F(0) - the membrane proton channel. F(1) has five subunits: alpha(3), beta(3), gamma(1), delta(1), epsilon(1). F(0) has three main subunits: a(1), b(2) and c(10-14). The alpha and beta chains form an alternating ring which encloses part of the gamma chain. F(1) is attached to F(0) by a central stalk formed by the gamma and epsilon chains, while a peripheral stalk is formed by the delta and b chains.</text>
</comment>
<evidence type="ECO:0000256" key="9">
    <source>
        <dbReference type="ARBA" id="ARBA00023310"/>
    </source>
</evidence>
<keyword evidence="13" id="KW-1003">Cell membrane</keyword>
<dbReference type="PANTHER" id="PTHR33445:SF1">
    <property type="entry name" value="ATP SYNTHASE SUBUNIT B"/>
    <property type="match status" value="1"/>
</dbReference>
<evidence type="ECO:0000313" key="17">
    <source>
        <dbReference type="Proteomes" id="UP001597213"/>
    </source>
</evidence>
<feature type="coiled-coil region" evidence="15">
    <location>
        <begin position="83"/>
        <end position="110"/>
    </location>
</feature>
<keyword evidence="15" id="KW-0175">Coiled coil</keyword>
<reference evidence="17" key="1">
    <citation type="journal article" date="2019" name="Int. J. Syst. Evol. Microbiol.">
        <title>The Global Catalogue of Microorganisms (GCM) 10K type strain sequencing project: providing services to taxonomists for standard genome sequencing and annotation.</title>
        <authorList>
            <consortium name="The Broad Institute Genomics Platform"/>
            <consortium name="The Broad Institute Genome Sequencing Center for Infectious Disease"/>
            <person name="Wu L."/>
            <person name="Ma J."/>
        </authorList>
    </citation>
    <scope>NUCLEOTIDE SEQUENCE [LARGE SCALE GENOMIC DNA]</scope>
    <source>
        <strain evidence="17">CCUG 56029</strain>
    </source>
</reference>
<comment type="function">
    <text evidence="11">Component of the F(0) channel, it forms part of the peripheral stalk, linking F(1) to F(0). The b'-subunit is a diverged and duplicated form of b found in plants and photosynthetic bacteria.</text>
</comment>
<dbReference type="EMBL" id="JBHUEN010000022">
    <property type="protein sequence ID" value="MFD1882004.1"/>
    <property type="molecule type" value="Genomic_DNA"/>
</dbReference>
<evidence type="ECO:0000256" key="15">
    <source>
        <dbReference type="SAM" id="Coils"/>
    </source>
</evidence>
<sequence>MFSLTQQTTTAVVEHGAAAQGAEPAASAPGMPQLDFALFPNQIFWLIVSLCAIYWVLSRVALPRISGVIADRQGAITSDLMAAEEYKKKAQEAEAAYDKALADARAESQKIIAANRAEIQAELDKAIAHADAEIAARSAESEQRIGEIRAAAATDARTVARDVASEIIRSFGGRADEAAIDRALTAQTEKGKGL</sequence>
<evidence type="ECO:0000256" key="8">
    <source>
        <dbReference type="ARBA" id="ARBA00023136"/>
    </source>
</evidence>
<dbReference type="PANTHER" id="PTHR33445">
    <property type="entry name" value="ATP SYNTHASE SUBUNIT B', CHLOROPLASTIC"/>
    <property type="match status" value="1"/>
</dbReference>
<keyword evidence="5 13" id="KW-0375">Hydrogen ion transport</keyword>
<feature type="transmembrane region" description="Helical" evidence="13">
    <location>
        <begin position="43"/>
        <end position="62"/>
    </location>
</feature>
<comment type="subcellular location">
    <subcellularLocation>
        <location evidence="13">Cell membrane</location>
        <topology evidence="13">Single-pass membrane protein</topology>
    </subcellularLocation>
    <subcellularLocation>
        <location evidence="12">Endomembrane system</location>
        <topology evidence="12">Single-pass membrane protein</topology>
    </subcellularLocation>
</comment>
<keyword evidence="3 13" id="KW-0138">CF(0)</keyword>
<protein>
    <recommendedName>
        <fullName evidence="13">ATP synthase subunit b</fullName>
    </recommendedName>
    <alternativeName>
        <fullName evidence="13">ATP synthase F(0) sector subunit b</fullName>
    </alternativeName>
    <alternativeName>
        <fullName evidence="13">ATPase subunit I</fullName>
    </alternativeName>
    <alternativeName>
        <fullName evidence="13">F-type ATPase subunit b</fullName>
        <shortName evidence="13">F-ATPase subunit b</shortName>
    </alternativeName>
</protein>
<evidence type="ECO:0000256" key="2">
    <source>
        <dbReference type="ARBA" id="ARBA00022448"/>
    </source>
</evidence>
<dbReference type="CDD" id="cd06503">
    <property type="entry name" value="ATP-synt_Fo_b"/>
    <property type="match status" value="1"/>
</dbReference>
<gene>
    <name evidence="13" type="primary">atpF</name>
    <name evidence="16" type="ORF">ACFSCT_09770</name>
</gene>
<proteinExistence type="inferred from homology"/>
<evidence type="ECO:0000256" key="10">
    <source>
        <dbReference type="ARBA" id="ARBA00025198"/>
    </source>
</evidence>
<evidence type="ECO:0000256" key="3">
    <source>
        <dbReference type="ARBA" id="ARBA00022547"/>
    </source>
</evidence>
<evidence type="ECO:0000256" key="13">
    <source>
        <dbReference type="HAMAP-Rule" id="MF_01398"/>
    </source>
</evidence>